<dbReference type="Proteomes" id="UP000215914">
    <property type="component" value="Unassembled WGS sequence"/>
</dbReference>
<reference evidence="1" key="1">
    <citation type="journal article" date="2017" name="Nature">
        <title>The sunflower genome provides insights into oil metabolism, flowering and Asterid evolution.</title>
        <authorList>
            <person name="Badouin H."/>
            <person name="Gouzy J."/>
            <person name="Grassa C.J."/>
            <person name="Murat F."/>
            <person name="Staton S.E."/>
            <person name="Cottret L."/>
            <person name="Lelandais-Briere C."/>
            <person name="Owens G.L."/>
            <person name="Carrere S."/>
            <person name="Mayjonade B."/>
            <person name="Legrand L."/>
            <person name="Gill N."/>
            <person name="Kane N.C."/>
            <person name="Bowers J.E."/>
            <person name="Hubner S."/>
            <person name="Bellec A."/>
            <person name="Berard A."/>
            <person name="Berges H."/>
            <person name="Blanchet N."/>
            <person name="Boniface M.C."/>
            <person name="Brunel D."/>
            <person name="Catrice O."/>
            <person name="Chaidir N."/>
            <person name="Claudel C."/>
            <person name="Donnadieu C."/>
            <person name="Faraut T."/>
            <person name="Fievet G."/>
            <person name="Helmstetter N."/>
            <person name="King M."/>
            <person name="Knapp S.J."/>
            <person name="Lai Z."/>
            <person name="Le Paslier M.C."/>
            <person name="Lippi Y."/>
            <person name="Lorenzon L."/>
            <person name="Mandel J.R."/>
            <person name="Marage G."/>
            <person name="Marchand G."/>
            <person name="Marquand E."/>
            <person name="Bret-Mestries E."/>
            <person name="Morien E."/>
            <person name="Nambeesan S."/>
            <person name="Nguyen T."/>
            <person name="Pegot-Espagnet P."/>
            <person name="Pouilly N."/>
            <person name="Raftis F."/>
            <person name="Sallet E."/>
            <person name="Schiex T."/>
            <person name="Thomas J."/>
            <person name="Vandecasteele C."/>
            <person name="Vares D."/>
            <person name="Vear F."/>
            <person name="Vautrin S."/>
            <person name="Crespi M."/>
            <person name="Mangin B."/>
            <person name="Burke J.M."/>
            <person name="Salse J."/>
            <person name="Munos S."/>
            <person name="Vincourt P."/>
            <person name="Rieseberg L.H."/>
            <person name="Langlade N.B."/>
        </authorList>
    </citation>
    <scope>NUCLEOTIDE SEQUENCE</scope>
    <source>
        <tissue evidence="1">Leaves</tissue>
    </source>
</reference>
<comment type="caution">
    <text evidence="1">The sequence shown here is derived from an EMBL/GenBank/DDBJ whole genome shotgun (WGS) entry which is preliminary data.</text>
</comment>
<evidence type="ECO:0000313" key="2">
    <source>
        <dbReference type="Proteomes" id="UP000215914"/>
    </source>
</evidence>
<evidence type="ECO:0000313" key="1">
    <source>
        <dbReference type="EMBL" id="KAF5766316.1"/>
    </source>
</evidence>
<accession>A0A9K3H4Q6</accession>
<dbReference type="AlphaFoldDB" id="A0A9K3H4Q6"/>
<dbReference type="Gramene" id="mRNA:HanXRQr2_Chr15g0713931">
    <property type="protein sequence ID" value="CDS:HanXRQr2_Chr15g0713931.1"/>
    <property type="gene ID" value="HanXRQr2_Chr15g0713931"/>
</dbReference>
<reference evidence="1" key="2">
    <citation type="submission" date="2020-06" db="EMBL/GenBank/DDBJ databases">
        <title>Helianthus annuus Genome sequencing and assembly Release 2.</title>
        <authorList>
            <person name="Gouzy J."/>
            <person name="Langlade N."/>
            <person name="Munos S."/>
        </authorList>
    </citation>
    <scope>NUCLEOTIDE SEQUENCE</scope>
    <source>
        <tissue evidence="1">Leaves</tissue>
    </source>
</reference>
<name>A0A9K3H4Q6_HELAN</name>
<protein>
    <submittedName>
        <fullName evidence="1">Uncharacterized protein</fullName>
    </submittedName>
</protein>
<organism evidence="1 2">
    <name type="scientific">Helianthus annuus</name>
    <name type="common">Common sunflower</name>
    <dbReference type="NCBI Taxonomy" id="4232"/>
    <lineage>
        <taxon>Eukaryota</taxon>
        <taxon>Viridiplantae</taxon>
        <taxon>Streptophyta</taxon>
        <taxon>Embryophyta</taxon>
        <taxon>Tracheophyta</taxon>
        <taxon>Spermatophyta</taxon>
        <taxon>Magnoliopsida</taxon>
        <taxon>eudicotyledons</taxon>
        <taxon>Gunneridae</taxon>
        <taxon>Pentapetalae</taxon>
        <taxon>asterids</taxon>
        <taxon>campanulids</taxon>
        <taxon>Asterales</taxon>
        <taxon>Asteraceae</taxon>
        <taxon>Asteroideae</taxon>
        <taxon>Heliantheae alliance</taxon>
        <taxon>Heliantheae</taxon>
        <taxon>Helianthus</taxon>
    </lineage>
</organism>
<gene>
    <name evidence="1" type="ORF">HanXRQr2_Chr15g0713931</name>
</gene>
<dbReference type="EMBL" id="MNCJ02000330">
    <property type="protein sequence ID" value="KAF5766316.1"/>
    <property type="molecule type" value="Genomic_DNA"/>
</dbReference>
<keyword evidence="2" id="KW-1185">Reference proteome</keyword>
<proteinExistence type="predicted"/>
<sequence>MESFSSLLSLSKLGNKALISYYRFSRPYISFSIYSLSQNFRKKYKFSSICILHQHL</sequence>